<evidence type="ECO:0000313" key="5">
    <source>
        <dbReference type="Proteomes" id="UP000215367"/>
    </source>
</evidence>
<dbReference type="CDD" id="cd02138">
    <property type="entry name" value="TdsD-like"/>
    <property type="match status" value="1"/>
</dbReference>
<keyword evidence="4" id="KW-0614">Plasmid</keyword>
<dbReference type="EMBL" id="NOWT01000012">
    <property type="protein sequence ID" value="OYD83662.1"/>
    <property type="molecule type" value="Genomic_DNA"/>
</dbReference>
<geneLocation type="plasmid" evidence="4">
    <name>unnamed</name>
</geneLocation>
<accession>A0A235HD83</accession>
<gene>
    <name evidence="4" type="ORF">CHT98_14305</name>
</gene>
<dbReference type="PANTHER" id="PTHR43673:SF10">
    <property type="entry name" value="NADH DEHYDROGENASE_NAD(P)H NITROREDUCTASE XCC3605-RELATED"/>
    <property type="match status" value="1"/>
</dbReference>
<dbReference type="SUPFAM" id="SSF55469">
    <property type="entry name" value="FMN-dependent nitroreductase-like"/>
    <property type="match status" value="1"/>
</dbReference>
<comment type="caution">
    <text evidence="4">The sequence shown here is derived from an EMBL/GenBank/DDBJ whole genome shotgun (WGS) entry which is preliminary data.</text>
</comment>
<evidence type="ECO:0000313" key="4">
    <source>
        <dbReference type="EMBL" id="OYD83662.1"/>
    </source>
</evidence>
<sequence length="194" mass="21476">MPVRDHRRPDHDIDPLFVNRWSPRAYTGEEIPDTILEQGFEAARWAPSARNAQPWHFIYSKRHSSSWEAVFGLLNQRNRLWAHKASALIAVLSKTAYDDGSPNHTHSFDAGAAWANLAHQLFLAGWHTRAIGGFDRAAAGGVLGVPEGVTVNILIAVGRQGAVATLAEEFQVLETPNGRRPLTAFVSEGMYRVE</sequence>
<dbReference type="AlphaFoldDB" id="A0A235HD83"/>
<comment type="similarity">
    <text evidence="1">Belongs to the nitroreductase family.</text>
</comment>
<name>A0A235HD83_AZOBR</name>
<keyword evidence="2" id="KW-0560">Oxidoreductase</keyword>
<protein>
    <submittedName>
        <fullName evidence="4">Nitroreductase</fullName>
    </submittedName>
</protein>
<dbReference type="InterPro" id="IPR000415">
    <property type="entry name" value="Nitroreductase-like"/>
</dbReference>
<dbReference type="Gene3D" id="3.40.109.10">
    <property type="entry name" value="NADH Oxidase"/>
    <property type="match status" value="1"/>
</dbReference>
<dbReference type="GO" id="GO:0016491">
    <property type="term" value="F:oxidoreductase activity"/>
    <property type="evidence" value="ECO:0007669"/>
    <property type="project" value="UniProtKB-KW"/>
</dbReference>
<organism evidence="4 5">
    <name type="scientific">Azospirillum brasilense</name>
    <dbReference type="NCBI Taxonomy" id="192"/>
    <lineage>
        <taxon>Bacteria</taxon>
        <taxon>Pseudomonadati</taxon>
        <taxon>Pseudomonadota</taxon>
        <taxon>Alphaproteobacteria</taxon>
        <taxon>Rhodospirillales</taxon>
        <taxon>Azospirillaceae</taxon>
        <taxon>Azospirillum</taxon>
    </lineage>
</organism>
<dbReference type="PANTHER" id="PTHR43673">
    <property type="entry name" value="NAD(P)H NITROREDUCTASE YDGI-RELATED"/>
    <property type="match status" value="1"/>
</dbReference>
<evidence type="ECO:0000256" key="1">
    <source>
        <dbReference type="ARBA" id="ARBA00007118"/>
    </source>
</evidence>
<proteinExistence type="inferred from homology"/>
<feature type="domain" description="Nitroreductase" evidence="3">
    <location>
        <begin position="19"/>
        <end position="58"/>
    </location>
</feature>
<reference evidence="4 5" key="1">
    <citation type="submission" date="2017-07" db="EMBL/GenBank/DDBJ databases">
        <title>Whole genome sequence of Azospirillum brasilense 2A1, a potential biofertilizer strain.</title>
        <authorList>
            <person name="Fontana C.A."/>
            <person name="Toffoli L.M."/>
            <person name="Salazar S.M."/>
            <person name="Puglisi E."/>
            <person name="Pedraza R."/>
            <person name="Bassi D."/>
            <person name="Cocconcelli P.S."/>
        </authorList>
    </citation>
    <scope>NUCLEOTIDE SEQUENCE [LARGE SCALE GENOMIC DNA]</scope>
    <source>
        <strain evidence="4 5">2A1</strain>
        <plasmid evidence="4">unnamed</plasmid>
    </source>
</reference>
<dbReference type="Proteomes" id="UP000215367">
    <property type="component" value="Unassembled WGS sequence"/>
</dbReference>
<dbReference type="InterPro" id="IPR029479">
    <property type="entry name" value="Nitroreductase"/>
</dbReference>
<dbReference type="Pfam" id="PF00881">
    <property type="entry name" value="Nitroreductase"/>
    <property type="match status" value="1"/>
</dbReference>
<evidence type="ECO:0000259" key="3">
    <source>
        <dbReference type="Pfam" id="PF00881"/>
    </source>
</evidence>
<evidence type="ECO:0000256" key="2">
    <source>
        <dbReference type="ARBA" id="ARBA00023002"/>
    </source>
</evidence>
<dbReference type="RefSeq" id="WP_094303894.1">
    <property type="nucleotide sequence ID" value="NZ_NOWT01000012.1"/>
</dbReference>